<name>K0K5C1_SACES</name>
<protein>
    <recommendedName>
        <fullName evidence="5">Extracellular repeat protein, HAF family</fullName>
    </recommendedName>
</protein>
<proteinExistence type="predicted"/>
<evidence type="ECO:0000256" key="2">
    <source>
        <dbReference type="SAM" id="SignalP"/>
    </source>
</evidence>
<feature type="signal peptide" evidence="2">
    <location>
        <begin position="1"/>
        <end position="22"/>
    </location>
</feature>
<evidence type="ECO:0000313" key="3">
    <source>
        <dbReference type="EMBL" id="CCH32787.1"/>
    </source>
</evidence>
<dbReference type="InterPro" id="IPR014262">
    <property type="entry name" value="HAF_rpt"/>
</dbReference>
<dbReference type="PATRIC" id="fig|1179773.3.peg.5569"/>
<feature type="region of interest" description="Disordered" evidence="1">
    <location>
        <begin position="315"/>
        <end position="351"/>
    </location>
</feature>
<organism evidence="3 4">
    <name type="scientific">Saccharothrix espanaensis (strain ATCC 51144 / DSM 44229 / JCM 9112 / NBRC 15066 / NRRL 15764)</name>
    <dbReference type="NCBI Taxonomy" id="1179773"/>
    <lineage>
        <taxon>Bacteria</taxon>
        <taxon>Bacillati</taxon>
        <taxon>Actinomycetota</taxon>
        <taxon>Actinomycetes</taxon>
        <taxon>Pseudonocardiales</taxon>
        <taxon>Pseudonocardiaceae</taxon>
        <taxon>Saccharothrix</taxon>
    </lineage>
</organism>
<dbReference type="BioCyc" id="SESP1179773:BN6_RS26695-MONOMER"/>
<dbReference type="OrthoDB" id="4310309at2"/>
<reference evidence="3 4" key="1">
    <citation type="journal article" date="2012" name="BMC Genomics">
        <title>Complete genome sequence of Saccharothrix espanaensis DSM 44229T and comparison to the other completely sequenced Pseudonocardiaceae.</title>
        <authorList>
            <person name="Strobel T."/>
            <person name="Al-Dilaimi A."/>
            <person name="Blom J."/>
            <person name="Gessner A."/>
            <person name="Kalinowski J."/>
            <person name="Luzhetska M."/>
            <person name="Puhler A."/>
            <person name="Szczepanowski R."/>
            <person name="Bechthold A."/>
            <person name="Ruckert C."/>
        </authorList>
    </citation>
    <scope>NUCLEOTIDE SEQUENCE [LARGE SCALE GENOMIC DNA]</scope>
    <source>
        <strain evidence="4">ATCC 51144 / DSM 44229 / JCM 9112 / NBRC 15066 / NRRL 15764</strain>
    </source>
</reference>
<dbReference type="EMBL" id="HE804045">
    <property type="protein sequence ID" value="CCH32787.1"/>
    <property type="molecule type" value="Genomic_DNA"/>
</dbReference>
<sequence length="375" mass="38404">MRRLLNVTAAVLLVLTTVPAVASASVKAVDLGVLPGGEYSFANGIGNAGTVVGYANTDDDLVHAVSWTPDNRITDLGTLPGDVGSSATGVNDRGVVYGNSYAESGRGRAVRWVDRVIQELPPLPGHVETLASAINEAGTVVGVSVGADYTDEHAVAWDRSGRVVRLAELPGDQVSQAIGINDAGLIVGYSGRYGTIADLHAVVWTPDGSVTPLVFDGSNAGAAEGIEDTGVVAATIVDRDNRLHAVRFDSDGRGTDLGAGLRATGIGEDGTVLGTRSDRGALHGARWRPGTVEPEFLTVGYAVAAVSRTGVTVGTTRGAGTTSRAMAWTPDGDSGTRLPSLGGPSSSASAVNDHNVAVGSAEITRGVRHAVKWHL</sequence>
<gene>
    <name evidence="3" type="ordered locus">BN6_55280</name>
</gene>
<accession>K0K5C1</accession>
<keyword evidence="2" id="KW-0732">Signal</keyword>
<dbReference type="NCBIfam" id="TIGR02913">
    <property type="entry name" value="HAF_rpt"/>
    <property type="match status" value="1"/>
</dbReference>
<dbReference type="RefSeq" id="WP_015102899.1">
    <property type="nucleotide sequence ID" value="NC_019673.1"/>
</dbReference>
<dbReference type="AlphaFoldDB" id="K0K5C1"/>
<evidence type="ECO:0000256" key="1">
    <source>
        <dbReference type="SAM" id="MobiDB-lite"/>
    </source>
</evidence>
<dbReference type="KEGG" id="sesp:BN6_55280"/>
<feature type="chain" id="PRO_5039396988" description="Extracellular repeat protein, HAF family" evidence="2">
    <location>
        <begin position="23"/>
        <end position="375"/>
    </location>
</feature>
<dbReference type="eggNOG" id="COG5563">
    <property type="taxonomic scope" value="Bacteria"/>
</dbReference>
<evidence type="ECO:0000313" key="4">
    <source>
        <dbReference type="Proteomes" id="UP000006281"/>
    </source>
</evidence>
<dbReference type="HOGENOM" id="CLU_054530_1_0_11"/>
<feature type="compositionally biased region" description="Low complexity" evidence="1">
    <location>
        <begin position="338"/>
        <end position="350"/>
    </location>
</feature>
<feature type="compositionally biased region" description="Low complexity" evidence="1">
    <location>
        <begin position="315"/>
        <end position="325"/>
    </location>
</feature>
<dbReference type="STRING" id="1179773.BN6_55280"/>
<dbReference type="Proteomes" id="UP000006281">
    <property type="component" value="Chromosome"/>
</dbReference>
<evidence type="ECO:0008006" key="5">
    <source>
        <dbReference type="Google" id="ProtNLM"/>
    </source>
</evidence>
<keyword evidence="4" id="KW-1185">Reference proteome</keyword>